<dbReference type="AlphaFoldDB" id="A0A2S6ZR64"/>
<dbReference type="Gene3D" id="3.40.640.10">
    <property type="entry name" value="Type I PLP-dependent aspartate aminotransferase-like (Major domain)"/>
    <property type="match status" value="1"/>
</dbReference>
<reference evidence="1 2" key="1">
    <citation type="submission" date="2016-08" db="EMBL/GenBank/DDBJ databases">
        <title>Evolution of the type three secretion system and type three effector repertoires in Xanthomonas.</title>
        <authorList>
            <person name="Merda D."/>
            <person name="Briand M."/>
            <person name="Bosis E."/>
            <person name="Rousseau C."/>
            <person name="Portier P."/>
            <person name="Jacques M.-A."/>
            <person name="Fischer-Le Saux M."/>
        </authorList>
    </citation>
    <scope>NUCLEOTIDE SEQUENCE [LARGE SCALE GENOMIC DNA]</scope>
    <source>
        <strain evidence="1 2">CFBP 7409</strain>
    </source>
</reference>
<dbReference type="InterPro" id="IPR015421">
    <property type="entry name" value="PyrdxlP-dep_Trfase_major"/>
</dbReference>
<dbReference type="EMBL" id="MDSL01000056">
    <property type="protein sequence ID" value="PPT94621.1"/>
    <property type="molecule type" value="Genomic_DNA"/>
</dbReference>
<sequence>MVGTPVQTSRAMTDPHWKPETIAVHGGYRPGPTTRAVAVPIYQTSIRCSVPALDGSDPP</sequence>
<accession>A0A2S6ZR64</accession>
<proteinExistence type="predicted"/>
<gene>
    <name evidence="1" type="ORF">XarbCFBP7409_18975</name>
</gene>
<evidence type="ECO:0000313" key="1">
    <source>
        <dbReference type="EMBL" id="PPT94621.1"/>
    </source>
</evidence>
<name>A0A2S6ZR64_9XANT</name>
<evidence type="ECO:0000313" key="2">
    <source>
        <dbReference type="Proteomes" id="UP000238049"/>
    </source>
</evidence>
<dbReference type="Proteomes" id="UP000238049">
    <property type="component" value="Unassembled WGS sequence"/>
</dbReference>
<organism evidence="1 2">
    <name type="scientific">Xanthomonas arboricola pv. guizotiae</name>
    <dbReference type="NCBI Taxonomy" id="487867"/>
    <lineage>
        <taxon>Bacteria</taxon>
        <taxon>Pseudomonadati</taxon>
        <taxon>Pseudomonadota</taxon>
        <taxon>Gammaproteobacteria</taxon>
        <taxon>Lysobacterales</taxon>
        <taxon>Lysobacteraceae</taxon>
        <taxon>Xanthomonas</taxon>
    </lineage>
</organism>
<comment type="caution">
    <text evidence="1">The sequence shown here is derived from an EMBL/GenBank/DDBJ whole genome shotgun (WGS) entry which is preliminary data.</text>
</comment>
<protein>
    <submittedName>
        <fullName evidence="1">Uncharacterized protein</fullName>
    </submittedName>
</protein>